<gene>
    <name evidence="8" type="primary">sppA</name>
    <name evidence="8" type="ORF">NB640_12695</name>
</gene>
<dbReference type="InterPro" id="IPR029045">
    <property type="entry name" value="ClpP/crotonase-like_dom_sf"/>
</dbReference>
<comment type="similarity">
    <text evidence="1">Belongs to the peptidase S49 family.</text>
</comment>
<dbReference type="Pfam" id="PF01343">
    <property type="entry name" value="Peptidase_S49"/>
    <property type="match status" value="1"/>
</dbReference>
<evidence type="ECO:0000256" key="1">
    <source>
        <dbReference type="ARBA" id="ARBA00008683"/>
    </source>
</evidence>
<dbReference type="PANTHER" id="PTHR42987:SF8">
    <property type="entry name" value="PROTEINASE"/>
    <property type="match status" value="1"/>
</dbReference>
<feature type="domain" description="Peptidase S49" evidence="7">
    <location>
        <begin position="152"/>
        <end position="292"/>
    </location>
</feature>
<evidence type="ECO:0000259" key="7">
    <source>
        <dbReference type="Pfam" id="PF01343"/>
    </source>
</evidence>
<dbReference type="InterPro" id="IPR002142">
    <property type="entry name" value="Peptidase_S49"/>
</dbReference>
<evidence type="ECO:0000256" key="4">
    <source>
        <dbReference type="ARBA" id="ARBA00022825"/>
    </source>
</evidence>
<dbReference type="GO" id="GO:0006508">
    <property type="term" value="P:proteolysis"/>
    <property type="evidence" value="ECO:0007669"/>
    <property type="project" value="UniProtKB-KW"/>
</dbReference>
<organism evidence="8 9">
    <name type="scientific">Oxalobacter vibrioformis</name>
    <dbReference type="NCBI Taxonomy" id="933080"/>
    <lineage>
        <taxon>Bacteria</taxon>
        <taxon>Pseudomonadati</taxon>
        <taxon>Pseudomonadota</taxon>
        <taxon>Betaproteobacteria</taxon>
        <taxon>Burkholderiales</taxon>
        <taxon>Oxalobacteraceae</taxon>
        <taxon>Oxalobacter</taxon>
    </lineage>
</organism>
<accession>A0A9E9LUT3</accession>
<feature type="transmembrane region" description="Helical" evidence="6">
    <location>
        <begin position="52"/>
        <end position="69"/>
    </location>
</feature>
<keyword evidence="2" id="KW-0645">Protease</keyword>
<sequence>MENTTNDTTTPATSSPQPEAVSEKSIAWEREMIEKMLTAGLKEQRAKRRWSIFFKFVGIAIVLIIFGMAKTFDLSSSETVPMESHAALIKINGVIQSEGKASAENIIKALQKAFGEKKTVGIILRINSPGGSPVQAGRIYDEIQRLKQQYPDKPVHVVVEEMCASGGYYIAAAANNIYVDKASLVGSIGVLVNGFGFTGLMDKIGIERRLMTSGKNKAFMDPFSPQNPQQKQYVQELIDEIHEQFIAVVKTGRGDRLKENGNIFSGLVWTGTKAIELGLADELGNVDSVARDVLKTQTIVDYTEEEKLSDRVLKKLGASMGEGAARYSSQELLPSLK</sequence>
<protein>
    <submittedName>
        <fullName evidence="8">Signal peptide peptidase SppA</fullName>
    </submittedName>
</protein>
<feature type="region of interest" description="Disordered" evidence="5">
    <location>
        <begin position="1"/>
        <end position="23"/>
    </location>
</feature>
<dbReference type="NCBIfam" id="TIGR00706">
    <property type="entry name" value="SppA_dom"/>
    <property type="match status" value="1"/>
</dbReference>
<dbReference type="AlphaFoldDB" id="A0A9E9LUT3"/>
<name>A0A9E9LUT3_9BURK</name>
<dbReference type="GO" id="GO:0008236">
    <property type="term" value="F:serine-type peptidase activity"/>
    <property type="evidence" value="ECO:0007669"/>
    <property type="project" value="UniProtKB-KW"/>
</dbReference>
<dbReference type="Proteomes" id="UP001156215">
    <property type="component" value="Chromosome"/>
</dbReference>
<dbReference type="KEGG" id="ovb:NB640_12695"/>
<dbReference type="EMBL" id="CP098242">
    <property type="protein sequence ID" value="WAW10055.1"/>
    <property type="molecule type" value="Genomic_DNA"/>
</dbReference>
<dbReference type="SUPFAM" id="SSF52096">
    <property type="entry name" value="ClpP/crotonase"/>
    <property type="match status" value="1"/>
</dbReference>
<proteinExistence type="inferred from homology"/>
<feature type="compositionally biased region" description="Low complexity" evidence="5">
    <location>
        <begin position="1"/>
        <end position="16"/>
    </location>
</feature>
<dbReference type="PANTHER" id="PTHR42987">
    <property type="entry name" value="PEPTIDASE S49"/>
    <property type="match status" value="1"/>
</dbReference>
<keyword evidence="6" id="KW-0472">Membrane</keyword>
<keyword evidence="6" id="KW-1133">Transmembrane helix</keyword>
<evidence type="ECO:0000313" key="8">
    <source>
        <dbReference type="EMBL" id="WAW10055.1"/>
    </source>
</evidence>
<evidence type="ECO:0000313" key="9">
    <source>
        <dbReference type="Proteomes" id="UP001156215"/>
    </source>
</evidence>
<reference evidence="8" key="1">
    <citation type="journal article" date="2022" name="Front. Microbiol.">
        <title>New perspectives on an old grouping: The genomic and phenotypic variability of Oxalobacter formigenes and the implications for calcium oxalate stone prevention.</title>
        <authorList>
            <person name="Chmiel J.A."/>
            <person name="Carr C."/>
            <person name="Stuivenberg G.A."/>
            <person name="Venema R."/>
            <person name="Chanyi R.M."/>
            <person name="Al K.F."/>
            <person name="Giguere D."/>
            <person name="Say H."/>
            <person name="Akouris P.P."/>
            <person name="Dominguez Romero S.A."/>
            <person name="Kwong A."/>
            <person name="Tai V."/>
            <person name="Koval S.F."/>
            <person name="Razvi H."/>
            <person name="Bjazevic J."/>
            <person name="Burton J.P."/>
        </authorList>
    </citation>
    <scope>NUCLEOTIDE SEQUENCE</scope>
    <source>
        <strain evidence="8">WoOx3</strain>
    </source>
</reference>
<evidence type="ECO:0000256" key="6">
    <source>
        <dbReference type="SAM" id="Phobius"/>
    </source>
</evidence>
<keyword evidence="9" id="KW-1185">Reference proteome</keyword>
<keyword evidence="3" id="KW-0378">Hydrolase</keyword>
<dbReference type="InterPro" id="IPR004635">
    <property type="entry name" value="Pept_S49_SppA"/>
</dbReference>
<keyword evidence="4" id="KW-0720">Serine protease</keyword>
<evidence type="ECO:0000256" key="3">
    <source>
        <dbReference type="ARBA" id="ARBA00022801"/>
    </source>
</evidence>
<dbReference type="CDD" id="cd07023">
    <property type="entry name" value="S49_Sppa_N_C"/>
    <property type="match status" value="1"/>
</dbReference>
<dbReference type="RefSeq" id="WP_269309058.1">
    <property type="nucleotide sequence ID" value="NZ_CP098242.1"/>
</dbReference>
<evidence type="ECO:0000256" key="2">
    <source>
        <dbReference type="ARBA" id="ARBA00022670"/>
    </source>
</evidence>
<dbReference type="InterPro" id="IPR047272">
    <property type="entry name" value="S49_SppA_C"/>
</dbReference>
<evidence type="ECO:0000256" key="5">
    <source>
        <dbReference type="SAM" id="MobiDB-lite"/>
    </source>
</evidence>
<keyword evidence="6" id="KW-0812">Transmembrane</keyword>
<dbReference type="Gene3D" id="3.90.226.10">
    <property type="entry name" value="2-enoyl-CoA Hydratase, Chain A, domain 1"/>
    <property type="match status" value="1"/>
</dbReference>